<dbReference type="EMBL" id="JBJURJ010000007">
    <property type="protein sequence ID" value="MFM9329011.1"/>
    <property type="molecule type" value="Genomic_DNA"/>
</dbReference>
<keyword evidence="2" id="KW-1185">Reference proteome</keyword>
<gene>
    <name evidence="1" type="ORF">ACI1P1_12010</name>
</gene>
<name>A0ACC7NZ94_9BACL</name>
<evidence type="ECO:0000313" key="2">
    <source>
        <dbReference type="Proteomes" id="UP001631969"/>
    </source>
</evidence>
<proteinExistence type="predicted"/>
<dbReference type="Proteomes" id="UP001631969">
    <property type="component" value="Unassembled WGS sequence"/>
</dbReference>
<evidence type="ECO:0000313" key="1">
    <source>
        <dbReference type="EMBL" id="MFM9329011.1"/>
    </source>
</evidence>
<organism evidence="1 2">
    <name type="scientific">Paenibacillus mesotrionivorans</name>
    <dbReference type="NCBI Taxonomy" id="3160968"/>
    <lineage>
        <taxon>Bacteria</taxon>
        <taxon>Bacillati</taxon>
        <taxon>Bacillota</taxon>
        <taxon>Bacilli</taxon>
        <taxon>Bacillales</taxon>
        <taxon>Paenibacillaceae</taxon>
        <taxon>Paenibacillus</taxon>
    </lineage>
</organism>
<accession>A0ACC7NZ94</accession>
<protein>
    <submittedName>
        <fullName evidence="1">Uncharacterized protein</fullName>
    </submittedName>
</protein>
<reference evidence="1" key="1">
    <citation type="submission" date="2024-12" db="EMBL/GenBank/DDBJ databases">
        <authorList>
            <person name="Wu N."/>
        </authorList>
    </citation>
    <scope>NUCLEOTIDE SEQUENCE</scope>
    <source>
        <strain evidence="1">P15</strain>
    </source>
</reference>
<comment type="caution">
    <text evidence="1">The sequence shown here is derived from an EMBL/GenBank/DDBJ whole genome shotgun (WGS) entry which is preliminary data.</text>
</comment>
<sequence>MLDPIQESLEQIHAIQAVNFICMYGYSWLINTNMPSNYNIDGMITLAKSIADQRGLKLIMKVTPVPGYIELIAEEGWVGDTARTEGACQADRDITEHRTRKIADAAS</sequence>